<dbReference type="VEuPathDB" id="FungiDB:F503_02725"/>
<sequence>MAHIVRGARRWTQKQMQPLYDQLPMSEEHGDEKEHSLASPSSSSSSSSSASSLGTDSRRNNDSPRSSSSNRAVYYVYEACSMLAMAATLLVRFPYLCFLLATAPLRRRRLFSTSNWPETYESLEEFKVLVPSFLQPVDPKAVKRPMHPTAWLDGLRGVAAFFVVWHHASLLWFSWHIHYGYGTAKEDNGGPGGEKLLFQWPFVRLMIAGMPHVAVFFVISGYALSYKPLKLSRQGRFAEASEAINSSVFRRHTRLFLMPAVTTFVIAVLGYLDMFGTKNWAGVAVAQRRPPHPDAGLWAQLVHWMWDFLKLVDPINKGLSRGNRFAYDYNLWTLPIEFDCSLMLFLCQAAFNRMRPRVRMLYMFGIATFAMSYIYWQAFLFLAGMLLCDIHFELDAMAAKSAAEPQSEKTTAAKSLSSFIKRHATAIGIVCFVACIYVLSMPESARGAASTPGYVTLFKWAPKYHRDKNGVDYWYLPLAAAFLVLTVDRTPLLQTLFTNAFAQYLGKISYSMYLVHGGVIWTIGHWTIRKAVMLVGRDTQVQYGIAVGIAAVVTWSVTVFLSDLATRTIDARAVSFGRVLYEKCCQPETKADVLPRTQ</sequence>
<feature type="compositionally biased region" description="Basic and acidic residues" evidence="1">
    <location>
        <begin position="26"/>
        <end position="36"/>
    </location>
</feature>
<dbReference type="Pfam" id="PF01757">
    <property type="entry name" value="Acyl_transf_3"/>
    <property type="match status" value="1"/>
</dbReference>
<organism evidence="4 5">
    <name type="scientific">Ophiostoma piceae (strain UAMH 11346)</name>
    <name type="common">Sap stain fungus</name>
    <dbReference type="NCBI Taxonomy" id="1262450"/>
    <lineage>
        <taxon>Eukaryota</taxon>
        <taxon>Fungi</taxon>
        <taxon>Dikarya</taxon>
        <taxon>Ascomycota</taxon>
        <taxon>Pezizomycotina</taxon>
        <taxon>Sordariomycetes</taxon>
        <taxon>Sordariomycetidae</taxon>
        <taxon>Ophiostomatales</taxon>
        <taxon>Ophiostomataceae</taxon>
        <taxon>Ophiostoma</taxon>
    </lineage>
</organism>
<proteinExistence type="predicted"/>
<protein>
    <submittedName>
        <fullName evidence="4">Acetyl transferase</fullName>
    </submittedName>
</protein>
<dbReference type="PANTHER" id="PTHR23028">
    <property type="entry name" value="ACETYLTRANSFERASE"/>
    <property type="match status" value="1"/>
</dbReference>
<feature type="region of interest" description="Disordered" evidence="1">
    <location>
        <begin position="15"/>
        <end position="68"/>
    </location>
</feature>
<dbReference type="GO" id="GO:0016747">
    <property type="term" value="F:acyltransferase activity, transferring groups other than amino-acyl groups"/>
    <property type="evidence" value="ECO:0007669"/>
    <property type="project" value="InterPro"/>
</dbReference>
<dbReference type="PANTHER" id="PTHR23028:SF134">
    <property type="entry name" value="PUTATIVE (AFU_ORTHOLOGUE AFUA_4G08520)-RELATED"/>
    <property type="match status" value="1"/>
</dbReference>
<dbReference type="OrthoDB" id="5819582at2759"/>
<keyword evidence="2" id="KW-1133">Transmembrane helix</keyword>
<dbReference type="eggNOG" id="ENOG502RYMZ">
    <property type="taxonomic scope" value="Eukaryota"/>
</dbReference>
<feature type="transmembrane region" description="Helical" evidence="2">
    <location>
        <begin position="510"/>
        <end position="528"/>
    </location>
</feature>
<feature type="transmembrane region" description="Helical" evidence="2">
    <location>
        <begin position="363"/>
        <end position="387"/>
    </location>
</feature>
<keyword evidence="5" id="KW-1185">Reference proteome</keyword>
<dbReference type="AlphaFoldDB" id="S3C1I2"/>
<reference evidence="4 5" key="1">
    <citation type="journal article" date="2013" name="BMC Genomics">
        <title>The genome and transcriptome of the pine saprophyte Ophiostoma piceae, and a comparison with the bark beetle-associated pine pathogen Grosmannia clavigera.</title>
        <authorList>
            <person name="Haridas S."/>
            <person name="Wang Y."/>
            <person name="Lim L."/>
            <person name="Massoumi Alamouti S."/>
            <person name="Jackman S."/>
            <person name="Docking R."/>
            <person name="Robertson G."/>
            <person name="Birol I."/>
            <person name="Bohlmann J."/>
            <person name="Breuil C."/>
        </authorList>
    </citation>
    <scope>NUCLEOTIDE SEQUENCE [LARGE SCALE GENOMIC DNA]</scope>
    <source>
        <strain evidence="4 5">UAMH 11346</strain>
    </source>
</reference>
<keyword evidence="2" id="KW-0472">Membrane</keyword>
<dbReference type="EMBL" id="KE148153">
    <property type="protein sequence ID" value="EPE06597.1"/>
    <property type="molecule type" value="Genomic_DNA"/>
</dbReference>
<evidence type="ECO:0000256" key="1">
    <source>
        <dbReference type="SAM" id="MobiDB-lite"/>
    </source>
</evidence>
<name>S3C1I2_OPHP1</name>
<feature type="transmembrane region" description="Helical" evidence="2">
    <location>
        <begin position="74"/>
        <end position="101"/>
    </location>
</feature>
<feature type="domain" description="Acyltransferase 3" evidence="3">
    <location>
        <begin position="150"/>
        <end position="556"/>
    </location>
</feature>
<evidence type="ECO:0000259" key="3">
    <source>
        <dbReference type="Pfam" id="PF01757"/>
    </source>
</evidence>
<feature type="compositionally biased region" description="Low complexity" evidence="1">
    <location>
        <begin position="37"/>
        <end position="53"/>
    </location>
</feature>
<keyword evidence="4" id="KW-0808">Transferase</keyword>
<gene>
    <name evidence="4" type="ORF">F503_02725</name>
</gene>
<feature type="transmembrane region" description="Helical" evidence="2">
    <location>
        <begin position="202"/>
        <end position="224"/>
    </location>
</feature>
<dbReference type="STRING" id="1262450.S3C1I2"/>
<evidence type="ECO:0000313" key="5">
    <source>
        <dbReference type="Proteomes" id="UP000016923"/>
    </source>
</evidence>
<evidence type="ECO:0000313" key="4">
    <source>
        <dbReference type="EMBL" id="EPE06597.1"/>
    </source>
</evidence>
<evidence type="ECO:0000256" key="2">
    <source>
        <dbReference type="SAM" id="Phobius"/>
    </source>
</evidence>
<dbReference type="InterPro" id="IPR050879">
    <property type="entry name" value="Acyltransferase_3"/>
</dbReference>
<keyword evidence="2" id="KW-0812">Transmembrane</keyword>
<dbReference type="Proteomes" id="UP000016923">
    <property type="component" value="Unassembled WGS sequence"/>
</dbReference>
<feature type="transmembrane region" description="Helical" evidence="2">
    <location>
        <begin position="255"/>
        <end position="272"/>
    </location>
</feature>
<dbReference type="OMA" id="PYDPNLW"/>
<feature type="transmembrane region" description="Helical" evidence="2">
    <location>
        <begin position="540"/>
        <end position="561"/>
    </location>
</feature>
<accession>S3C1I2</accession>
<dbReference type="HOGENOM" id="CLU_005679_13_5_1"/>
<feature type="transmembrane region" description="Helical" evidence="2">
    <location>
        <begin position="423"/>
        <end position="440"/>
    </location>
</feature>
<feature type="transmembrane region" description="Helical" evidence="2">
    <location>
        <begin position="473"/>
        <end position="490"/>
    </location>
</feature>
<dbReference type="InterPro" id="IPR002656">
    <property type="entry name" value="Acyl_transf_3_dom"/>
</dbReference>